<feature type="domain" description="Cadherin" evidence="10">
    <location>
        <begin position="167"/>
        <end position="274"/>
    </location>
</feature>
<feature type="transmembrane region" description="Helical" evidence="9">
    <location>
        <begin position="1139"/>
        <end position="1172"/>
    </location>
</feature>
<accession>A0A8R1XV23</accession>
<dbReference type="Pfam" id="PF00028">
    <property type="entry name" value="Cadherin"/>
    <property type="match status" value="4"/>
</dbReference>
<dbReference type="Gene3D" id="2.60.40.60">
    <property type="entry name" value="Cadherins"/>
    <property type="match status" value="8"/>
</dbReference>
<evidence type="ECO:0000259" key="10">
    <source>
        <dbReference type="PROSITE" id="PS50268"/>
    </source>
</evidence>
<feature type="domain" description="Cadherin" evidence="10">
    <location>
        <begin position="563"/>
        <end position="668"/>
    </location>
</feature>
<feature type="domain" description="Cadherin" evidence="10">
    <location>
        <begin position="418"/>
        <end position="503"/>
    </location>
</feature>
<dbReference type="GO" id="GO:0007156">
    <property type="term" value="P:homophilic cell adhesion via plasma membrane adhesion molecules"/>
    <property type="evidence" value="ECO:0007669"/>
    <property type="project" value="InterPro"/>
</dbReference>
<dbReference type="PROSITE" id="PS50268">
    <property type="entry name" value="CADHERIN_2"/>
    <property type="match status" value="8"/>
</dbReference>
<dbReference type="PANTHER" id="PTHR24026:SF133">
    <property type="entry name" value="CADHERIN-RELATED FAMILY MEMBER 2"/>
    <property type="match status" value="1"/>
</dbReference>
<evidence type="ECO:0000256" key="2">
    <source>
        <dbReference type="ARBA" id="ARBA00022692"/>
    </source>
</evidence>
<evidence type="ECO:0000256" key="1">
    <source>
        <dbReference type="ARBA" id="ARBA00004370"/>
    </source>
</evidence>
<name>A0A8R1XV23_ONCVO</name>
<dbReference type="InterPro" id="IPR020894">
    <property type="entry name" value="Cadherin_CS"/>
</dbReference>
<reference evidence="12" key="1">
    <citation type="submission" date="2013-10" db="EMBL/GenBank/DDBJ databases">
        <title>Genome sequencing of Onchocerca volvulus.</title>
        <authorList>
            <person name="Cotton J."/>
            <person name="Tsai J."/>
            <person name="Stanley E."/>
            <person name="Tracey A."/>
            <person name="Holroyd N."/>
            <person name="Lustigman S."/>
            <person name="Berriman M."/>
        </authorList>
    </citation>
    <scope>NUCLEOTIDE SEQUENCE</scope>
</reference>
<evidence type="ECO:0000313" key="11">
    <source>
        <dbReference type="EnsemblMetazoa" id="OVOC4315.1"/>
    </source>
</evidence>
<feature type="region of interest" description="Disordered" evidence="8">
    <location>
        <begin position="1275"/>
        <end position="1305"/>
    </location>
</feature>
<evidence type="ECO:0000256" key="8">
    <source>
        <dbReference type="SAM" id="MobiDB-lite"/>
    </source>
</evidence>
<dbReference type="Proteomes" id="UP000024404">
    <property type="component" value="Unassembled WGS sequence"/>
</dbReference>
<reference evidence="11" key="2">
    <citation type="submission" date="2022-06" db="UniProtKB">
        <authorList>
            <consortium name="EnsemblMetazoa"/>
        </authorList>
    </citation>
    <scope>IDENTIFICATION</scope>
</reference>
<evidence type="ECO:0000256" key="5">
    <source>
        <dbReference type="ARBA" id="ARBA00022989"/>
    </source>
</evidence>
<evidence type="ECO:0000256" key="7">
    <source>
        <dbReference type="PROSITE-ProRule" id="PRU00043"/>
    </source>
</evidence>
<feature type="domain" description="Cadherin" evidence="10">
    <location>
        <begin position="294"/>
        <end position="394"/>
    </location>
</feature>
<feature type="domain" description="Cadherin" evidence="10">
    <location>
        <begin position="29"/>
        <end position="149"/>
    </location>
</feature>
<sequence>MSQTMMTPHSLQMIQDNIKMPSLHPPTLKTSSYEGYIEESAEMGTIVRVSPSAFSNSLQITVYDDDLKPGMPPAVYEYILTGLGSSIFAVDQRGYVYLNVPYINADPPNPTTYQLHIEAREVNTTPIRSSEPISVIIHVMDVNDNPPRFSSAFYMANVSAKGTDRPVIKVHATDNDAGKNAQITYHLVSVSDGAYNNFWYDSNAHQLNAVGNLKAGEQYEVSIDVVLKAVDGGGLSSQTVIIVYAVPDNFQEGTALDQRKTLSGRNQIAGLPNFLVTKSPIASTISESVDSPETIQTYVIQISEATSPYSIILTLGDDSTKGQMYHTITGGNKDKKFAINSEIGALITVNSFDREETSLYNLQIETRSLNLDQHLYWTIVQVAIMDINDNAPVFTDPQPVRLRVKINDVLKLAPNMYVGQVNVEDPDDSVNGQIKLRIVPPMDKLFSINDNGAVMINGDLLNGHFGEHRMTIIATDQGDPPHETRANLVINIENALQNVSSNFVQLSTESSSLERMNSTSNSTSSLKNVQFTFDSVIPGIYLFTATMQTATENRTPRFAPVFDPSEITVIVKENQANIELVKLHAYYMDNKPGSITYVMLTGDTSLFNVNSFTGSLHLLRPLDVEEETSHEIRVGTAEAAVLLTDPNFPNTALIVVNVVDVNDWIPNFELDNYQFKVNADAKLGTAIGQIVAYDEDRSATSNLETVIFQVPNNEVRYRIKGNKNNESYINIDPKTGLLTVKKDLRLLANKKISLNIEAEDGGTPKKSSETVALIDVEPEGTATFTETSLTFDRMPSSNKLQFSQRNYSTSLSESIHPPHLLLVLPVLNKSANERFSTTCSIISGNYKGVFSISTDREGNCELRTQAVLDRETVDHYQLNISVKTEQQVDYAIVQVTVLDTNDNAPKFIYKNDEFNGYFAALSTDASSFTYVTTVQAEDADLENSSVVVYSLDPFSMDSKYFMANLTGEIQTKMSVSQMIEDSQKNYFNFRVIACDSPLTGKKLCSKAEVFVNIISESNRFILSVLNTDPRHLKTAEREIAKILREFTDPCKLLLLENMEENQDNIKKPKHVDMYWYAVNPMTKRSCKVEEYSKLFDNSTIRTVAAKLKPRIVIGEIRDNIKSVVDENVLLLTNFKTASVGVLTAMFAVMIVLAMTIAIGALIGICAICLCYIRHSKHEYPNINQIPKFGTIFLPNPPGGNSHDMLYETQMLEMPIGEEDGIMKPVGNGSGISHGILCSKSYDMDQDQSYQTYSQDVLIGGRKFSVEENMHAINERNRPQPQKNKKMQGIMIPAPDYPTDQKKSVF</sequence>
<evidence type="ECO:0000256" key="6">
    <source>
        <dbReference type="ARBA" id="ARBA00023136"/>
    </source>
</evidence>
<feature type="domain" description="Cadherin" evidence="10">
    <location>
        <begin position="803"/>
        <end position="907"/>
    </location>
</feature>
<dbReference type="InterPro" id="IPR002126">
    <property type="entry name" value="Cadherin-like_dom"/>
</dbReference>
<dbReference type="SMART" id="SM00112">
    <property type="entry name" value="CA"/>
    <property type="match status" value="8"/>
</dbReference>
<comment type="subcellular location">
    <subcellularLocation>
        <location evidence="1">Membrane</location>
    </subcellularLocation>
</comment>
<dbReference type="SUPFAM" id="SSF49313">
    <property type="entry name" value="Cadherin-like"/>
    <property type="match status" value="8"/>
</dbReference>
<protein>
    <recommendedName>
        <fullName evidence="10">Cadherin domain-containing protein</fullName>
    </recommendedName>
</protein>
<organism evidence="11 12">
    <name type="scientific">Onchocerca volvulus</name>
    <dbReference type="NCBI Taxonomy" id="6282"/>
    <lineage>
        <taxon>Eukaryota</taxon>
        <taxon>Metazoa</taxon>
        <taxon>Ecdysozoa</taxon>
        <taxon>Nematoda</taxon>
        <taxon>Chromadorea</taxon>
        <taxon>Rhabditida</taxon>
        <taxon>Spirurina</taxon>
        <taxon>Spiruromorpha</taxon>
        <taxon>Filarioidea</taxon>
        <taxon>Onchocercidae</taxon>
        <taxon>Onchocerca</taxon>
    </lineage>
</organism>
<keyword evidence="4 7" id="KW-0106">Calcium</keyword>
<proteinExistence type="predicted"/>
<dbReference type="OMA" id="YWYAVNP"/>
<dbReference type="GO" id="GO:0005886">
    <property type="term" value="C:plasma membrane"/>
    <property type="evidence" value="ECO:0007669"/>
    <property type="project" value="InterPro"/>
</dbReference>
<feature type="domain" description="Cadherin" evidence="10">
    <location>
        <begin position="669"/>
        <end position="784"/>
    </location>
</feature>
<dbReference type="InterPro" id="IPR015919">
    <property type="entry name" value="Cadherin-like_sf"/>
</dbReference>
<evidence type="ECO:0000313" key="12">
    <source>
        <dbReference type="Proteomes" id="UP000024404"/>
    </source>
</evidence>
<dbReference type="PRINTS" id="PR00205">
    <property type="entry name" value="CADHERIN"/>
</dbReference>
<dbReference type="PANTHER" id="PTHR24026">
    <property type="entry name" value="FAT ATYPICAL CADHERIN-RELATED"/>
    <property type="match status" value="1"/>
</dbReference>
<feature type="domain" description="Cadherin" evidence="10">
    <location>
        <begin position="913"/>
        <end position="1031"/>
    </location>
</feature>
<dbReference type="EnsemblMetazoa" id="OVOC4315.1">
    <property type="protein sequence ID" value="OVOC4315.1"/>
    <property type="gene ID" value="WBGene00241124"/>
</dbReference>
<evidence type="ECO:0000256" key="3">
    <source>
        <dbReference type="ARBA" id="ARBA00022737"/>
    </source>
</evidence>
<keyword evidence="6 9" id="KW-0472">Membrane</keyword>
<dbReference type="CDD" id="cd11304">
    <property type="entry name" value="Cadherin_repeat"/>
    <property type="match status" value="8"/>
</dbReference>
<evidence type="ECO:0000256" key="4">
    <source>
        <dbReference type="ARBA" id="ARBA00022837"/>
    </source>
</evidence>
<dbReference type="EMBL" id="CMVM020000129">
    <property type="status" value="NOT_ANNOTATED_CDS"/>
    <property type="molecule type" value="Genomic_DNA"/>
</dbReference>
<evidence type="ECO:0000256" key="9">
    <source>
        <dbReference type="SAM" id="Phobius"/>
    </source>
</evidence>
<dbReference type="PROSITE" id="PS00232">
    <property type="entry name" value="CADHERIN_1"/>
    <property type="match status" value="3"/>
</dbReference>
<dbReference type="AlphaFoldDB" id="A0A8R1XV23"/>
<keyword evidence="2 9" id="KW-0812">Transmembrane</keyword>
<keyword evidence="12" id="KW-1185">Reference proteome</keyword>
<keyword evidence="5 9" id="KW-1133">Transmembrane helix</keyword>
<dbReference type="GO" id="GO:0005509">
    <property type="term" value="F:calcium ion binding"/>
    <property type="evidence" value="ECO:0007669"/>
    <property type="project" value="UniProtKB-UniRule"/>
</dbReference>
<keyword evidence="3" id="KW-0677">Repeat</keyword>